<dbReference type="Proteomes" id="UP001150266">
    <property type="component" value="Unassembled WGS sequence"/>
</dbReference>
<keyword evidence="1" id="KW-0732">Signal</keyword>
<keyword evidence="3" id="KW-1185">Reference proteome</keyword>
<evidence type="ECO:0000313" key="2">
    <source>
        <dbReference type="EMBL" id="KAJ4471519.1"/>
    </source>
</evidence>
<gene>
    <name evidence="2" type="ORF">J3R30DRAFT_1089735</name>
</gene>
<evidence type="ECO:0000313" key="3">
    <source>
        <dbReference type="Proteomes" id="UP001150266"/>
    </source>
</evidence>
<dbReference type="EMBL" id="JAOTPV010000022">
    <property type="protein sequence ID" value="KAJ4471519.1"/>
    <property type="molecule type" value="Genomic_DNA"/>
</dbReference>
<comment type="caution">
    <text evidence="2">The sequence shown here is derived from an EMBL/GenBank/DDBJ whole genome shotgun (WGS) entry which is preliminary data.</text>
</comment>
<proteinExistence type="predicted"/>
<reference evidence="2" key="1">
    <citation type="submission" date="2022-08" db="EMBL/GenBank/DDBJ databases">
        <title>A Global Phylogenomic Analysis of the Shiitake Genus Lentinula.</title>
        <authorList>
            <consortium name="DOE Joint Genome Institute"/>
            <person name="Sierra-Patev S."/>
            <person name="Min B."/>
            <person name="Naranjo-Ortiz M."/>
            <person name="Looney B."/>
            <person name="Konkel Z."/>
            <person name="Slot J.C."/>
            <person name="Sakamoto Y."/>
            <person name="Steenwyk J.L."/>
            <person name="Rokas A."/>
            <person name="Carro J."/>
            <person name="Camarero S."/>
            <person name="Ferreira P."/>
            <person name="Molpeceres G."/>
            <person name="Ruiz-Duenas F.J."/>
            <person name="Serrano A."/>
            <person name="Henrissat B."/>
            <person name="Drula E."/>
            <person name="Hughes K.W."/>
            <person name="Mata J.L."/>
            <person name="Ishikawa N.K."/>
            <person name="Vargas-Isla R."/>
            <person name="Ushijima S."/>
            <person name="Smith C.A."/>
            <person name="Ahrendt S."/>
            <person name="Andreopoulos W."/>
            <person name="He G."/>
            <person name="Labutti K."/>
            <person name="Lipzen A."/>
            <person name="Ng V."/>
            <person name="Riley R."/>
            <person name="Sandor L."/>
            <person name="Barry K."/>
            <person name="Martinez A.T."/>
            <person name="Xiao Y."/>
            <person name="Gibbons J.G."/>
            <person name="Terashima K."/>
            <person name="Grigoriev I.V."/>
            <person name="Hibbett D.S."/>
        </authorList>
    </citation>
    <scope>NUCLEOTIDE SEQUENCE</scope>
    <source>
        <strain evidence="2">JLM2183</strain>
    </source>
</reference>
<feature type="chain" id="PRO_5040939408" evidence="1">
    <location>
        <begin position="23"/>
        <end position="230"/>
    </location>
</feature>
<dbReference type="AlphaFoldDB" id="A0A9W9A187"/>
<feature type="signal peptide" evidence="1">
    <location>
        <begin position="1"/>
        <end position="22"/>
    </location>
</feature>
<sequence length="230" mass="26185">MVILLPLSAFFLLLFTASGVMGAPVTSYNGSTIQLMQRGSDGHNVYLLREVYTRSALNRGVTATDKKIKVRQKSRSEYVLSEDEDWSFIFGSQMRLEPEQTGSDGPWKIRLKTDKRYNEAYHLGYIHIPLRDKGSPEKFINRVPEGTSKFDVLDKLMNSMTTSSEVTYTPYYKDPEAWSNVFMAMTQPSKYIPKGETKWNVNLRLYEEERKAVKHTESVATSSRTGGRAG</sequence>
<name>A0A9W9A187_9AGAR</name>
<dbReference type="OrthoDB" id="2879371at2759"/>
<accession>A0A9W9A187</accession>
<evidence type="ECO:0000256" key="1">
    <source>
        <dbReference type="SAM" id="SignalP"/>
    </source>
</evidence>
<protein>
    <submittedName>
        <fullName evidence="2">Uncharacterized protein</fullName>
    </submittedName>
</protein>
<organism evidence="2 3">
    <name type="scientific">Lentinula aciculospora</name>
    <dbReference type="NCBI Taxonomy" id="153920"/>
    <lineage>
        <taxon>Eukaryota</taxon>
        <taxon>Fungi</taxon>
        <taxon>Dikarya</taxon>
        <taxon>Basidiomycota</taxon>
        <taxon>Agaricomycotina</taxon>
        <taxon>Agaricomycetes</taxon>
        <taxon>Agaricomycetidae</taxon>
        <taxon>Agaricales</taxon>
        <taxon>Marasmiineae</taxon>
        <taxon>Omphalotaceae</taxon>
        <taxon>Lentinula</taxon>
    </lineage>
</organism>